<evidence type="ECO:0000259" key="2">
    <source>
        <dbReference type="Pfam" id="PF00635"/>
    </source>
</evidence>
<dbReference type="SUPFAM" id="SSF49354">
    <property type="entry name" value="PapD-like"/>
    <property type="match status" value="1"/>
</dbReference>
<dbReference type="PANTHER" id="PTHR21513:SF27">
    <property type="entry name" value="MAJOR SPERM PROTEIN"/>
    <property type="match status" value="1"/>
</dbReference>
<gene>
    <name evidence="3" type="ORF">PENTCL1PPCAC_23277</name>
</gene>
<dbReference type="PANTHER" id="PTHR21513">
    <property type="entry name" value="MAJOR SPERM PROTEIN"/>
    <property type="match status" value="1"/>
</dbReference>
<feature type="compositionally biased region" description="Basic residues" evidence="1">
    <location>
        <begin position="318"/>
        <end position="334"/>
    </location>
</feature>
<keyword evidence="4" id="KW-1185">Reference proteome</keyword>
<feature type="domain" description="MSP" evidence="2">
    <location>
        <begin position="8"/>
        <end position="72"/>
    </location>
</feature>
<feature type="compositionally biased region" description="Low complexity" evidence="1">
    <location>
        <begin position="279"/>
        <end position="295"/>
    </location>
</feature>
<feature type="non-terminal residue" evidence="3">
    <location>
        <position position="334"/>
    </location>
</feature>
<dbReference type="Pfam" id="PF00635">
    <property type="entry name" value="Motile_Sperm"/>
    <property type="match status" value="1"/>
</dbReference>
<feature type="region of interest" description="Disordered" evidence="1">
    <location>
        <begin position="131"/>
        <end position="203"/>
    </location>
</feature>
<evidence type="ECO:0000313" key="3">
    <source>
        <dbReference type="EMBL" id="GMT01103.1"/>
    </source>
</evidence>
<proteinExistence type="predicted"/>
<dbReference type="AlphaFoldDB" id="A0AAV5U3Z4"/>
<organism evidence="3 4">
    <name type="scientific">Pristionchus entomophagus</name>
    <dbReference type="NCBI Taxonomy" id="358040"/>
    <lineage>
        <taxon>Eukaryota</taxon>
        <taxon>Metazoa</taxon>
        <taxon>Ecdysozoa</taxon>
        <taxon>Nematoda</taxon>
        <taxon>Chromadorea</taxon>
        <taxon>Rhabditida</taxon>
        <taxon>Rhabditina</taxon>
        <taxon>Diplogasteromorpha</taxon>
        <taxon>Diplogasteroidea</taxon>
        <taxon>Neodiplogasteridae</taxon>
        <taxon>Pristionchus</taxon>
    </lineage>
</organism>
<evidence type="ECO:0000313" key="4">
    <source>
        <dbReference type="Proteomes" id="UP001432027"/>
    </source>
</evidence>
<feature type="compositionally biased region" description="Polar residues" evidence="1">
    <location>
        <begin position="133"/>
        <end position="154"/>
    </location>
</feature>
<dbReference type="EMBL" id="BTSX01000005">
    <property type="protein sequence ID" value="GMT01103.1"/>
    <property type="molecule type" value="Genomic_DNA"/>
</dbReference>
<dbReference type="Proteomes" id="UP001432027">
    <property type="component" value="Unassembled WGS sequence"/>
</dbReference>
<feature type="region of interest" description="Disordered" evidence="1">
    <location>
        <begin position="216"/>
        <end position="334"/>
    </location>
</feature>
<accession>A0AAV5U3Z4</accession>
<dbReference type="InterPro" id="IPR013783">
    <property type="entry name" value="Ig-like_fold"/>
</dbReference>
<dbReference type="InterPro" id="IPR008962">
    <property type="entry name" value="PapD-like_sf"/>
</dbReference>
<dbReference type="Gene3D" id="2.60.40.10">
    <property type="entry name" value="Immunoglobulins"/>
    <property type="match status" value="1"/>
</dbReference>
<sequence>EYMLESEVKPTSITFMATKDKQESYFDVFNRGEMHQIYKIKTINAKGYRVKPPMLSIGVNERQRVFVTFLGQYDKLTKRISGTNQCCHANVKNTVEQAWHAAKQITNIPEKRAYVNILFKDDPRRSIAEVNDAQKSVMGNKSQTLRPQTGSSRLDPSGSAGRDSDGSYYGGIPAPPKGTTKARKRSSGLSNCSTEPSEETNEEGNNRYCIYLGTKGKKKSVSQTVEATEEGGETLPPPIVVKPRSRRKVSAPPPEDEEEAPPSSVKTAIPVIRRKKSPARVAVAAEPAEEAPIAPKKTRKPVQQTEEEEEEAPPPPKPAHKPRSRRKTHSSTPP</sequence>
<reference evidence="3" key="1">
    <citation type="submission" date="2023-10" db="EMBL/GenBank/DDBJ databases">
        <title>Genome assembly of Pristionchus species.</title>
        <authorList>
            <person name="Yoshida K."/>
            <person name="Sommer R.J."/>
        </authorList>
    </citation>
    <scope>NUCLEOTIDE SEQUENCE</scope>
    <source>
        <strain evidence="3">RS0144</strain>
    </source>
</reference>
<protein>
    <recommendedName>
        <fullName evidence="2">MSP domain-containing protein</fullName>
    </recommendedName>
</protein>
<comment type="caution">
    <text evidence="3">The sequence shown here is derived from an EMBL/GenBank/DDBJ whole genome shotgun (WGS) entry which is preliminary data.</text>
</comment>
<dbReference type="InterPro" id="IPR000535">
    <property type="entry name" value="MSP_dom"/>
</dbReference>
<name>A0AAV5U3Z4_9BILA</name>
<evidence type="ECO:0000256" key="1">
    <source>
        <dbReference type="SAM" id="MobiDB-lite"/>
    </source>
</evidence>
<feature type="non-terminal residue" evidence="3">
    <location>
        <position position="1"/>
    </location>
</feature>